<name>A0A7K1FG58_9ACTN</name>
<evidence type="ECO:0000259" key="3">
    <source>
        <dbReference type="Pfam" id="PF03703"/>
    </source>
</evidence>
<reference evidence="4 5" key="1">
    <citation type="submission" date="2019-11" db="EMBL/GenBank/DDBJ databases">
        <authorList>
            <person name="Jiang L.-Q."/>
        </authorList>
    </citation>
    <scope>NUCLEOTIDE SEQUENCE [LARGE SCALE GENOMIC DNA]</scope>
    <source>
        <strain evidence="4 5">YIM 132087</strain>
    </source>
</reference>
<protein>
    <submittedName>
        <fullName evidence="4">PH domain-containing protein</fullName>
    </submittedName>
</protein>
<gene>
    <name evidence="4" type="ORF">GIS00_03885</name>
</gene>
<feature type="domain" description="YdbS-like PH" evidence="3">
    <location>
        <begin position="94"/>
        <end position="169"/>
    </location>
</feature>
<evidence type="ECO:0000256" key="2">
    <source>
        <dbReference type="SAM" id="Phobius"/>
    </source>
</evidence>
<dbReference type="Proteomes" id="UP000460221">
    <property type="component" value="Unassembled WGS sequence"/>
</dbReference>
<keyword evidence="2" id="KW-1133">Transmembrane helix</keyword>
<accession>A0A7K1FG58</accession>
<evidence type="ECO:0000313" key="4">
    <source>
        <dbReference type="EMBL" id="MTD13087.1"/>
    </source>
</evidence>
<keyword evidence="2" id="KW-0472">Membrane</keyword>
<keyword evidence="5" id="KW-1185">Reference proteome</keyword>
<dbReference type="PANTHER" id="PTHR34473">
    <property type="entry name" value="UPF0699 TRANSMEMBRANE PROTEIN YDBS"/>
    <property type="match status" value="1"/>
</dbReference>
<organism evidence="4 5">
    <name type="scientific">Nakamurella alba</name>
    <dbReference type="NCBI Taxonomy" id="2665158"/>
    <lineage>
        <taxon>Bacteria</taxon>
        <taxon>Bacillati</taxon>
        <taxon>Actinomycetota</taxon>
        <taxon>Actinomycetes</taxon>
        <taxon>Nakamurellales</taxon>
        <taxon>Nakamurellaceae</taxon>
        <taxon>Nakamurella</taxon>
    </lineage>
</organism>
<dbReference type="AlphaFoldDB" id="A0A7K1FG58"/>
<evidence type="ECO:0000313" key="5">
    <source>
        <dbReference type="Proteomes" id="UP000460221"/>
    </source>
</evidence>
<sequence>MPDPAAAPAPDPAPPAPDTAPLPGDDGQARHRLPRRSLTYQLVWVLLVGMPVSAAVITGAAMLSWFTPGIRWVIAGLVVLYLLPVRLILTPLWWQRFWYAVSPDEVDVRHGVLLTTRTVVPMNRVQHLAVTHGPLADRFGVATVHIHTAAGEITLHDLDAAEAEAVRARLAVLAGLAGPGDDI</sequence>
<comment type="caution">
    <text evidence="4">The sequence shown here is derived from an EMBL/GenBank/DDBJ whole genome shotgun (WGS) entry which is preliminary data.</text>
</comment>
<evidence type="ECO:0000256" key="1">
    <source>
        <dbReference type="SAM" id="MobiDB-lite"/>
    </source>
</evidence>
<dbReference type="InterPro" id="IPR005182">
    <property type="entry name" value="YdbS-like_PH"/>
</dbReference>
<dbReference type="Pfam" id="PF03703">
    <property type="entry name" value="bPH_2"/>
    <property type="match status" value="1"/>
</dbReference>
<feature type="transmembrane region" description="Helical" evidence="2">
    <location>
        <begin position="69"/>
        <end position="89"/>
    </location>
</feature>
<dbReference type="EMBL" id="WLYK01000001">
    <property type="protein sequence ID" value="MTD13087.1"/>
    <property type="molecule type" value="Genomic_DNA"/>
</dbReference>
<proteinExistence type="predicted"/>
<feature type="region of interest" description="Disordered" evidence="1">
    <location>
        <begin position="1"/>
        <end position="29"/>
    </location>
</feature>
<dbReference type="PANTHER" id="PTHR34473:SF2">
    <property type="entry name" value="UPF0699 TRANSMEMBRANE PROTEIN YDBT"/>
    <property type="match status" value="1"/>
</dbReference>
<feature type="compositionally biased region" description="Pro residues" evidence="1">
    <location>
        <begin position="1"/>
        <end position="20"/>
    </location>
</feature>
<keyword evidence="2" id="KW-0812">Transmembrane</keyword>
<feature type="transmembrane region" description="Helical" evidence="2">
    <location>
        <begin position="42"/>
        <end position="63"/>
    </location>
</feature>
<dbReference type="RefSeq" id="WP_154767025.1">
    <property type="nucleotide sequence ID" value="NZ_WLYK01000001.1"/>
</dbReference>